<dbReference type="InterPro" id="IPR002919">
    <property type="entry name" value="TIL_dom"/>
</dbReference>
<accession>A0A816GTN4</accession>
<dbReference type="InterPro" id="IPR051368">
    <property type="entry name" value="SerProtInhib-TIL_Domain"/>
</dbReference>
<evidence type="ECO:0000256" key="2">
    <source>
        <dbReference type="ARBA" id="ARBA00023157"/>
    </source>
</evidence>
<feature type="domain" description="TIL" evidence="4">
    <location>
        <begin position="28"/>
        <end position="82"/>
    </location>
</feature>
<evidence type="ECO:0000259" key="4">
    <source>
        <dbReference type="Pfam" id="PF01826"/>
    </source>
</evidence>
<comment type="caution">
    <text evidence="5">The sequence shown here is derived from an EMBL/GenBank/DDBJ whole genome shotgun (WGS) entry which is preliminary data.</text>
</comment>
<dbReference type="Proteomes" id="UP000663834">
    <property type="component" value="Unassembled WGS sequence"/>
</dbReference>
<reference evidence="5" key="1">
    <citation type="submission" date="2021-02" db="EMBL/GenBank/DDBJ databases">
        <authorList>
            <person name="Nowell W R."/>
        </authorList>
    </citation>
    <scope>NUCLEOTIDE SEQUENCE</scope>
</reference>
<feature type="domain" description="TIL" evidence="4">
    <location>
        <begin position="208"/>
        <end position="261"/>
    </location>
</feature>
<proteinExistence type="predicted"/>
<keyword evidence="2" id="KW-1015">Disulfide bond</keyword>
<sequence length="261" mass="28905">MIVTIRIGFVLILAVLFVVVHASTVTRCPDNEEYRECGSACQENCTHTPKYCTYQCIPGCFCKTGFVRATDDKSKCIPHSNCSCRINEFYNECGSACPDTCTDRSQLCTKQCIPGCFCKNGFIRLNNQTDSPCIPESECSNALCHDPNAEYTECGSTCPQTCDDERNPMLKFRVCPTVCRVGCFCKSNYVLGENGKCVKPETCCQMINGSYETCATVCPQSCTNKTSLYCFLPCVSGCFCDQDYTHKSNEINSPCVHKTTC</sequence>
<feature type="domain" description="TIL" evidence="4">
    <location>
        <begin position="84"/>
        <end position="139"/>
    </location>
</feature>
<dbReference type="AlphaFoldDB" id="A0A816GTN4"/>
<dbReference type="PANTHER" id="PTHR23259:SF70">
    <property type="entry name" value="ACCESSORY GLAND PROTEIN ACP62F-RELATED"/>
    <property type="match status" value="1"/>
</dbReference>
<dbReference type="SUPFAM" id="SSF57567">
    <property type="entry name" value="Serine protease inhibitors"/>
    <property type="match status" value="4"/>
</dbReference>
<dbReference type="OrthoDB" id="5945029at2759"/>
<dbReference type="Gene3D" id="2.10.25.10">
    <property type="entry name" value="Laminin"/>
    <property type="match status" value="4"/>
</dbReference>
<dbReference type="PANTHER" id="PTHR23259">
    <property type="entry name" value="RIDDLE"/>
    <property type="match status" value="1"/>
</dbReference>
<name>A0A816GTN4_9BILA</name>
<feature type="domain" description="TIL" evidence="4">
    <location>
        <begin position="146"/>
        <end position="203"/>
    </location>
</feature>
<organism evidence="5 6">
    <name type="scientific">Rotaria magnacalcarata</name>
    <dbReference type="NCBI Taxonomy" id="392030"/>
    <lineage>
        <taxon>Eukaryota</taxon>
        <taxon>Metazoa</taxon>
        <taxon>Spiralia</taxon>
        <taxon>Gnathifera</taxon>
        <taxon>Rotifera</taxon>
        <taxon>Eurotatoria</taxon>
        <taxon>Bdelloidea</taxon>
        <taxon>Philodinida</taxon>
        <taxon>Philodinidae</taxon>
        <taxon>Rotaria</taxon>
    </lineage>
</organism>
<evidence type="ECO:0000313" key="6">
    <source>
        <dbReference type="Proteomes" id="UP000663834"/>
    </source>
</evidence>
<dbReference type="GO" id="GO:0030414">
    <property type="term" value="F:peptidase inhibitor activity"/>
    <property type="evidence" value="ECO:0007669"/>
    <property type="project" value="UniProtKB-KW"/>
</dbReference>
<feature type="chain" id="PRO_5032632692" description="TIL domain-containing protein" evidence="3">
    <location>
        <begin position="23"/>
        <end position="261"/>
    </location>
</feature>
<evidence type="ECO:0000256" key="3">
    <source>
        <dbReference type="SAM" id="SignalP"/>
    </source>
</evidence>
<gene>
    <name evidence="5" type="ORF">KQP761_LOCUS36025</name>
</gene>
<keyword evidence="1" id="KW-0646">Protease inhibitor</keyword>
<dbReference type="Pfam" id="PF01826">
    <property type="entry name" value="TIL"/>
    <property type="match status" value="4"/>
</dbReference>
<feature type="signal peptide" evidence="3">
    <location>
        <begin position="1"/>
        <end position="22"/>
    </location>
</feature>
<dbReference type="EMBL" id="CAJNOW010020345">
    <property type="protein sequence ID" value="CAF1678704.1"/>
    <property type="molecule type" value="Genomic_DNA"/>
</dbReference>
<keyword evidence="3" id="KW-0732">Signal</keyword>
<evidence type="ECO:0000256" key="1">
    <source>
        <dbReference type="ARBA" id="ARBA00022690"/>
    </source>
</evidence>
<dbReference type="InterPro" id="IPR036084">
    <property type="entry name" value="Ser_inhib-like_sf"/>
</dbReference>
<evidence type="ECO:0000313" key="5">
    <source>
        <dbReference type="EMBL" id="CAF1678704.1"/>
    </source>
</evidence>
<protein>
    <recommendedName>
        <fullName evidence="4">TIL domain-containing protein</fullName>
    </recommendedName>
</protein>
<dbReference type="CDD" id="cd19941">
    <property type="entry name" value="TIL"/>
    <property type="match status" value="3"/>
</dbReference>